<sequence>MATIWGVVSEAGAMLSGSTDRDGNPAFKVANVSPGVYQIVFESTFPSVPAITGSQVLYGKTSEIPLDNIVFPLLDAEGATAVVGDSSGNLINRSFSFIVAGDDGR</sequence>
<dbReference type="Proteomes" id="UP000664779">
    <property type="component" value="Unassembled WGS sequence"/>
</dbReference>
<evidence type="ECO:0000313" key="1">
    <source>
        <dbReference type="EMBL" id="MBO0343729.1"/>
    </source>
</evidence>
<dbReference type="AlphaFoldDB" id="A0A939EMH7"/>
<gene>
    <name evidence="1" type="ORF">J0X15_00725</name>
</gene>
<accession>A0A939EMH7</accession>
<comment type="caution">
    <text evidence="1">The sequence shown here is derived from an EMBL/GenBank/DDBJ whole genome shotgun (WGS) entry which is preliminary data.</text>
</comment>
<dbReference type="EMBL" id="JAFLNF010000001">
    <property type="protein sequence ID" value="MBO0343729.1"/>
    <property type="molecule type" value="Genomic_DNA"/>
</dbReference>
<name>A0A939EMH7_9HYPH</name>
<keyword evidence="2" id="KW-1185">Reference proteome</keyword>
<evidence type="ECO:0000313" key="2">
    <source>
        <dbReference type="Proteomes" id="UP000664779"/>
    </source>
</evidence>
<proteinExistence type="predicted"/>
<reference evidence="1" key="1">
    <citation type="submission" date="2021-03" db="EMBL/GenBank/DDBJ databases">
        <title>Roseibium sp. CAU 1637 isolated from Incheon.</title>
        <authorList>
            <person name="Kim W."/>
        </authorList>
    </citation>
    <scope>NUCLEOTIDE SEQUENCE</scope>
    <source>
        <strain evidence="1">CAU 1637</strain>
    </source>
</reference>
<protein>
    <submittedName>
        <fullName evidence="1">Uncharacterized protein</fullName>
    </submittedName>
</protein>
<organism evidence="1 2">
    <name type="scientific">Roseibium limicola</name>
    <dbReference type="NCBI Taxonomy" id="2816037"/>
    <lineage>
        <taxon>Bacteria</taxon>
        <taxon>Pseudomonadati</taxon>
        <taxon>Pseudomonadota</taxon>
        <taxon>Alphaproteobacteria</taxon>
        <taxon>Hyphomicrobiales</taxon>
        <taxon>Stappiaceae</taxon>
        <taxon>Roseibium</taxon>
    </lineage>
</organism>
<dbReference type="RefSeq" id="WP_206937355.1">
    <property type="nucleotide sequence ID" value="NZ_JAFLNF010000001.1"/>
</dbReference>